<evidence type="ECO:0000313" key="3">
    <source>
        <dbReference type="Proteomes" id="UP001144205"/>
    </source>
</evidence>
<dbReference type="RefSeq" id="WP_353545365.1">
    <property type="nucleotide sequence ID" value="NZ_BROH01000012.1"/>
</dbReference>
<accession>A0ABQ5LXV0</accession>
<dbReference type="EMBL" id="BROH01000012">
    <property type="protein sequence ID" value="GKY89448.1"/>
    <property type="molecule type" value="Genomic_DNA"/>
</dbReference>
<protein>
    <recommendedName>
        <fullName evidence="1">RES domain-containing protein</fullName>
    </recommendedName>
</protein>
<reference evidence="2" key="1">
    <citation type="journal article" date="2023" name="Int. J. Syst. Evol. Microbiol.">
        <title>Sinisalibacter aestuarii sp. nov., isolated from estuarine sediment of the Arakawa River.</title>
        <authorList>
            <person name="Arafat S.T."/>
            <person name="Hirano S."/>
            <person name="Sato A."/>
            <person name="Takeuchi K."/>
            <person name="Yasuda T."/>
            <person name="Terahara T."/>
            <person name="Hamada M."/>
            <person name="Kobayashi T."/>
        </authorList>
    </citation>
    <scope>NUCLEOTIDE SEQUENCE</scope>
    <source>
        <strain evidence="2">B-399</strain>
    </source>
</reference>
<dbReference type="InterPro" id="IPR014914">
    <property type="entry name" value="RES_dom"/>
</dbReference>
<sequence>MATLPRDSALLDAIEALEVIQHRGPAWRVVRDTRSPCDCASAGGRWDDGSFDVLYTSTTREGAVAEMYFHLKRGQPVFPSQVRYRLHELDIELDATLDLSDLATIAALGVNTASYGQLSYAERADEYPRCQEVAEAAHFLGSGNDRLIQGLKVPNARWDCSNLVIFCDNAGPGSFEEVKDHGPVDWSEWERQMR</sequence>
<organism evidence="2 3">
    <name type="scientific">Sinisalibacter aestuarii</name>
    <dbReference type="NCBI Taxonomy" id="2949426"/>
    <lineage>
        <taxon>Bacteria</taxon>
        <taxon>Pseudomonadati</taxon>
        <taxon>Pseudomonadota</taxon>
        <taxon>Alphaproteobacteria</taxon>
        <taxon>Rhodobacterales</taxon>
        <taxon>Roseobacteraceae</taxon>
        <taxon>Sinisalibacter</taxon>
    </lineage>
</organism>
<keyword evidence="3" id="KW-1185">Reference proteome</keyword>
<evidence type="ECO:0000313" key="2">
    <source>
        <dbReference type="EMBL" id="GKY89448.1"/>
    </source>
</evidence>
<name>A0ABQ5LXV0_9RHOB</name>
<gene>
    <name evidence="2" type="ORF">STA1M1_33170</name>
</gene>
<comment type="caution">
    <text evidence="2">The sequence shown here is derived from an EMBL/GenBank/DDBJ whole genome shotgun (WGS) entry which is preliminary data.</text>
</comment>
<proteinExistence type="predicted"/>
<dbReference type="Pfam" id="PF08808">
    <property type="entry name" value="RES"/>
    <property type="match status" value="1"/>
</dbReference>
<feature type="domain" description="RES" evidence="1">
    <location>
        <begin position="36"/>
        <end position="179"/>
    </location>
</feature>
<dbReference type="Proteomes" id="UP001144205">
    <property type="component" value="Unassembled WGS sequence"/>
</dbReference>
<dbReference type="SMART" id="SM00953">
    <property type="entry name" value="RES"/>
    <property type="match status" value="1"/>
</dbReference>
<evidence type="ECO:0000259" key="1">
    <source>
        <dbReference type="SMART" id="SM00953"/>
    </source>
</evidence>